<keyword evidence="6" id="KW-0413">Isomerase</keyword>
<dbReference type="SUPFAM" id="SSF52540">
    <property type="entry name" value="P-loop containing nucleoside triphosphate hydrolases"/>
    <property type="match status" value="1"/>
</dbReference>
<dbReference type="Pfam" id="PF13361">
    <property type="entry name" value="UvrD_C"/>
    <property type="match status" value="1"/>
</dbReference>
<dbReference type="EMBL" id="LN879430">
    <property type="protein sequence ID" value="CUH93421.1"/>
    <property type="molecule type" value="Genomic_DNA"/>
</dbReference>
<keyword evidence="3 10" id="KW-0378">Hydrolase</keyword>
<evidence type="ECO:0000256" key="10">
    <source>
        <dbReference type="PROSITE-ProRule" id="PRU00560"/>
    </source>
</evidence>
<dbReference type="Gene3D" id="3.30.65.10">
    <property type="entry name" value="Bacterial Topoisomerase I, domain 1"/>
    <property type="match status" value="1"/>
</dbReference>
<dbReference type="GO" id="GO:0003677">
    <property type="term" value="F:DNA binding"/>
    <property type="evidence" value="ECO:0007669"/>
    <property type="project" value="InterPro"/>
</dbReference>
<evidence type="ECO:0000256" key="3">
    <source>
        <dbReference type="ARBA" id="ARBA00022801"/>
    </source>
</evidence>
<dbReference type="PROSITE" id="PS51198">
    <property type="entry name" value="UVRD_HELICASE_ATP_BIND"/>
    <property type="match status" value="1"/>
</dbReference>
<dbReference type="Gene3D" id="1.10.10.160">
    <property type="match status" value="1"/>
</dbReference>
<feature type="binding site" evidence="10">
    <location>
        <begin position="136"/>
        <end position="143"/>
    </location>
    <ligand>
        <name>ATP</name>
        <dbReference type="ChEBI" id="CHEBI:30616"/>
    </ligand>
</feature>
<keyword evidence="2 10" id="KW-0547">Nucleotide-binding</keyword>
<evidence type="ECO:0000256" key="4">
    <source>
        <dbReference type="ARBA" id="ARBA00022806"/>
    </source>
</evidence>
<dbReference type="Pfam" id="PF00580">
    <property type="entry name" value="UvrD-helicase"/>
    <property type="match status" value="2"/>
</dbReference>
<evidence type="ECO:0000313" key="13">
    <source>
        <dbReference type="Proteomes" id="UP000196053"/>
    </source>
</evidence>
<dbReference type="PANTHER" id="PTHR11070">
    <property type="entry name" value="UVRD / RECB / PCRA DNA HELICASE FAMILY MEMBER"/>
    <property type="match status" value="1"/>
</dbReference>
<evidence type="ECO:0000256" key="2">
    <source>
        <dbReference type="ARBA" id="ARBA00022741"/>
    </source>
</evidence>
<dbReference type="GO" id="GO:0016887">
    <property type="term" value="F:ATP hydrolysis activity"/>
    <property type="evidence" value="ECO:0007669"/>
    <property type="project" value="RHEA"/>
</dbReference>
<sequence>MGIFNTFKEKSIKNNGLIERSKAMIKKDNEYLDDLSDFIDPSFELEVKERYGALIDDINKSIKFFTPHRTKLIRSKKMLDKVVTEIDLSINNHNNIVAQQRIKDASKIIEPVENRKLDDQQMMCIVKNVHNHLVVAGAGTGKTTTIVGKIKYILLSGQYKAQDILVLSFTNKSASEMSERILNETKSNIEVSTFHKLGLNIITKVDGIVPKISKINVNKFIKENLKTLLVDQSYKNKLCRFLYYRIEYQKTEFDFTSMTEYHKYLETHPPKTLRGEIVKSYGELQIANFLFINGINYEYEKEYEIDTRTENKAQYYPDFYLPDYQIYIEYFGIDVNGNVPSYFTSTTPGKSAKEEYLEGINWKRNIHEQNNTTMIECFAYEKMINELEDKLKERLTDRGVHISPIDTDTLWSIITNNSENDVLSGVAEIFGTVINLIKSNNISFQEYERKCSSSTFGKRNLEVASLIKPIFETYTNKLKENEEIDFNDMINKATAYVQEGKYINPYKYVIVDEYQDISKARFSLLKALRDTNDYDLFCVGDDWQSIYRFAGSDMAYILNFSNFWGPTEISKIETTYRFSKSLIDISGSFVMKNPNQIKKNIQGKENKYGFALGVIKGYTEDYAVQFMLNKLDELPANKSVFFIGRYSFVMKILENTSQLHCSYDNTNGTIKITYSKRKDLKITFITAHKSKGLQADYVFILNNKDRGMGFPSKIQEDPIVDLLLEANETFPFAEERRLFYVAMTRAKIKTFLVTIDGNESVFVSELKDQYENELKTERFTCPWCGGKLVKKKGPYGDFIGCLNFKTSGCKFTRNLQSRSSK</sequence>
<dbReference type="InterPro" id="IPR013498">
    <property type="entry name" value="Topo_IA_Znf"/>
</dbReference>
<protein>
    <recommendedName>
        <fullName evidence="8">DNA 3'-5' helicase</fullName>
        <ecNumber evidence="8">5.6.2.4</ecNumber>
    </recommendedName>
</protein>
<dbReference type="GO" id="GO:0005694">
    <property type="term" value="C:chromosome"/>
    <property type="evidence" value="ECO:0007669"/>
    <property type="project" value="InterPro"/>
</dbReference>
<dbReference type="OrthoDB" id="9809039at2"/>
<evidence type="ECO:0000256" key="8">
    <source>
        <dbReference type="ARBA" id="ARBA00034808"/>
    </source>
</evidence>
<organism evidence="12 13">
    <name type="scientific">Herbinix luporum</name>
    <dbReference type="NCBI Taxonomy" id="1679721"/>
    <lineage>
        <taxon>Bacteria</taxon>
        <taxon>Bacillati</taxon>
        <taxon>Bacillota</taxon>
        <taxon>Clostridia</taxon>
        <taxon>Lachnospirales</taxon>
        <taxon>Lachnospiraceae</taxon>
        <taxon>Herbinix</taxon>
    </lineage>
</organism>
<comment type="catalytic activity">
    <reaction evidence="9">
        <text>ATP + H2O = ADP + phosphate + H(+)</text>
        <dbReference type="Rhea" id="RHEA:13065"/>
        <dbReference type="ChEBI" id="CHEBI:15377"/>
        <dbReference type="ChEBI" id="CHEBI:15378"/>
        <dbReference type="ChEBI" id="CHEBI:30616"/>
        <dbReference type="ChEBI" id="CHEBI:43474"/>
        <dbReference type="ChEBI" id="CHEBI:456216"/>
        <dbReference type="EC" id="5.6.2.4"/>
    </reaction>
</comment>
<evidence type="ECO:0000313" key="12">
    <source>
        <dbReference type="EMBL" id="CUH93421.1"/>
    </source>
</evidence>
<evidence type="ECO:0000256" key="7">
    <source>
        <dbReference type="ARBA" id="ARBA00034617"/>
    </source>
</evidence>
<dbReference type="KEGG" id="hsd:SD1D_1880"/>
<dbReference type="GO" id="GO:0000725">
    <property type="term" value="P:recombinational repair"/>
    <property type="evidence" value="ECO:0007669"/>
    <property type="project" value="TreeGrafter"/>
</dbReference>
<dbReference type="Pfam" id="PF01396">
    <property type="entry name" value="Zn_ribbon_Top1"/>
    <property type="match status" value="1"/>
</dbReference>
<evidence type="ECO:0000256" key="6">
    <source>
        <dbReference type="ARBA" id="ARBA00023235"/>
    </source>
</evidence>
<accession>A0A0K8J709</accession>
<evidence type="ECO:0000259" key="11">
    <source>
        <dbReference type="PROSITE" id="PS51198"/>
    </source>
</evidence>
<keyword evidence="13" id="KW-1185">Reference proteome</keyword>
<dbReference type="GO" id="GO:0005524">
    <property type="term" value="F:ATP binding"/>
    <property type="evidence" value="ECO:0007669"/>
    <property type="project" value="UniProtKB-UniRule"/>
</dbReference>
<dbReference type="GO" id="GO:0003916">
    <property type="term" value="F:DNA topoisomerase activity"/>
    <property type="evidence" value="ECO:0007669"/>
    <property type="project" value="InterPro"/>
</dbReference>
<dbReference type="EC" id="5.6.2.4" evidence="8"/>
<dbReference type="RefSeq" id="WP_058258667.1">
    <property type="nucleotide sequence ID" value="NZ_LN879430.1"/>
</dbReference>
<evidence type="ECO:0000256" key="9">
    <source>
        <dbReference type="ARBA" id="ARBA00048988"/>
    </source>
</evidence>
<keyword evidence="5 10" id="KW-0067">ATP-binding</keyword>
<dbReference type="GO" id="GO:0005829">
    <property type="term" value="C:cytosol"/>
    <property type="evidence" value="ECO:0007669"/>
    <property type="project" value="TreeGrafter"/>
</dbReference>
<dbReference type="SUPFAM" id="SSF57783">
    <property type="entry name" value="Zinc beta-ribbon"/>
    <property type="match status" value="1"/>
</dbReference>
<dbReference type="InterPro" id="IPR027417">
    <property type="entry name" value="P-loop_NTPase"/>
</dbReference>
<dbReference type="PANTHER" id="PTHR11070:SF63">
    <property type="entry name" value="DNA HELICASE IV"/>
    <property type="match status" value="1"/>
</dbReference>
<proteinExistence type="inferred from homology"/>
<keyword evidence="4 10" id="KW-0347">Helicase</keyword>
<dbReference type="Proteomes" id="UP000196053">
    <property type="component" value="Chromosome I"/>
</dbReference>
<dbReference type="GO" id="GO:0006265">
    <property type="term" value="P:DNA topological change"/>
    <property type="evidence" value="ECO:0007669"/>
    <property type="project" value="InterPro"/>
</dbReference>
<dbReference type="GO" id="GO:0043138">
    <property type="term" value="F:3'-5' DNA helicase activity"/>
    <property type="evidence" value="ECO:0007669"/>
    <property type="project" value="UniProtKB-EC"/>
</dbReference>
<feature type="domain" description="UvrD-like helicase ATP-binding" evidence="11">
    <location>
        <begin position="115"/>
        <end position="579"/>
    </location>
</feature>
<dbReference type="Gene3D" id="3.40.50.300">
    <property type="entry name" value="P-loop containing nucleotide triphosphate hydrolases"/>
    <property type="match status" value="3"/>
</dbReference>
<dbReference type="Gene3D" id="3.40.91.30">
    <property type="match status" value="1"/>
</dbReference>
<evidence type="ECO:0000256" key="1">
    <source>
        <dbReference type="ARBA" id="ARBA00009922"/>
    </source>
</evidence>
<dbReference type="AlphaFoldDB" id="A0A0K8J709"/>
<dbReference type="InterPro" id="IPR013986">
    <property type="entry name" value="DExx_box_DNA_helicase_dom_sf"/>
</dbReference>
<reference evidence="13" key="1">
    <citation type="submission" date="2015-09" db="EMBL/GenBank/DDBJ databases">
        <authorList>
            <person name="Wibberg D."/>
        </authorList>
    </citation>
    <scope>NUCLEOTIDE SEQUENCE [LARGE SCALE GENOMIC DNA]</scope>
    <source>
        <strain evidence="13">SD1D</strain>
    </source>
</reference>
<gene>
    <name evidence="12" type="ORF">SD1D_1880</name>
</gene>
<comment type="catalytic activity">
    <reaction evidence="7">
        <text>Couples ATP hydrolysis with the unwinding of duplex DNA by translocating in the 3'-5' direction.</text>
        <dbReference type="EC" id="5.6.2.4"/>
    </reaction>
</comment>
<name>A0A0K8J709_9FIRM</name>
<dbReference type="InterPro" id="IPR014016">
    <property type="entry name" value="UvrD-like_ATP-bd"/>
</dbReference>
<evidence type="ECO:0000256" key="5">
    <source>
        <dbReference type="ARBA" id="ARBA00022840"/>
    </source>
</evidence>
<dbReference type="InterPro" id="IPR000212">
    <property type="entry name" value="DNA_helicase_UvrD/REP"/>
</dbReference>
<comment type="similarity">
    <text evidence="1">Belongs to the helicase family. UvrD subfamily.</text>
</comment>
<dbReference type="InterPro" id="IPR014017">
    <property type="entry name" value="DNA_helicase_UvrD-like_C"/>
</dbReference>